<dbReference type="InterPro" id="IPR038731">
    <property type="entry name" value="RgtA/B/C-like"/>
</dbReference>
<reference evidence="12 13" key="1">
    <citation type="submission" date="2020-04" db="EMBL/GenBank/DDBJ databases">
        <title>MicrobeNet Type strains.</title>
        <authorList>
            <person name="Nicholson A.C."/>
        </authorList>
    </citation>
    <scope>NUCLEOTIDE SEQUENCE [LARGE SCALE GENOMIC DNA]</scope>
    <source>
        <strain evidence="12 13">ATCC BAA-14</strain>
    </source>
</reference>
<feature type="compositionally biased region" description="Low complexity" evidence="8">
    <location>
        <begin position="743"/>
        <end position="768"/>
    </location>
</feature>
<evidence type="ECO:0000256" key="1">
    <source>
        <dbReference type="ARBA" id="ARBA00004651"/>
    </source>
</evidence>
<evidence type="ECO:0000313" key="13">
    <source>
        <dbReference type="Proteomes" id="UP000563898"/>
    </source>
</evidence>
<keyword evidence="7 9" id="KW-0472">Membrane</keyword>
<feature type="transmembrane region" description="Helical" evidence="9">
    <location>
        <begin position="428"/>
        <end position="449"/>
    </location>
</feature>
<name>A0A846WI20_9ACTN</name>
<feature type="transmembrane region" description="Helical" evidence="9">
    <location>
        <begin position="259"/>
        <end position="280"/>
    </location>
</feature>
<feature type="transmembrane region" description="Helical" evidence="9">
    <location>
        <begin position="373"/>
        <end position="390"/>
    </location>
</feature>
<evidence type="ECO:0000259" key="11">
    <source>
        <dbReference type="Pfam" id="PF24878"/>
    </source>
</evidence>
<dbReference type="Pfam" id="PF24878">
    <property type="entry name" value="YkcB_C"/>
    <property type="match status" value="1"/>
</dbReference>
<protein>
    <submittedName>
        <fullName evidence="12">Glycosyltransferase family 39 protein</fullName>
    </submittedName>
</protein>
<dbReference type="InterPro" id="IPR050297">
    <property type="entry name" value="LipidA_mod_glycosyltrf_83"/>
</dbReference>
<evidence type="ECO:0000259" key="10">
    <source>
        <dbReference type="Pfam" id="PF13231"/>
    </source>
</evidence>
<dbReference type="GO" id="GO:0009103">
    <property type="term" value="P:lipopolysaccharide biosynthetic process"/>
    <property type="evidence" value="ECO:0007669"/>
    <property type="project" value="UniProtKB-ARBA"/>
</dbReference>
<dbReference type="GO" id="GO:0010041">
    <property type="term" value="P:response to iron(III) ion"/>
    <property type="evidence" value="ECO:0007669"/>
    <property type="project" value="TreeGrafter"/>
</dbReference>
<comment type="subcellular location">
    <subcellularLocation>
        <location evidence="1">Cell membrane</location>
        <topology evidence="1">Multi-pass membrane protein</topology>
    </subcellularLocation>
</comment>
<keyword evidence="6 9" id="KW-1133">Transmembrane helix</keyword>
<feature type="transmembrane region" description="Helical" evidence="9">
    <location>
        <begin position="491"/>
        <end position="510"/>
    </location>
</feature>
<keyword evidence="5 9" id="KW-0812">Transmembrane</keyword>
<evidence type="ECO:0000256" key="9">
    <source>
        <dbReference type="SAM" id="Phobius"/>
    </source>
</evidence>
<feature type="transmembrane region" description="Helical" evidence="9">
    <location>
        <begin position="130"/>
        <end position="157"/>
    </location>
</feature>
<feature type="transmembrane region" description="Helical" evidence="9">
    <location>
        <begin position="461"/>
        <end position="479"/>
    </location>
</feature>
<dbReference type="EMBL" id="JAAXPC010000001">
    <property type="protein sequence ID" value="NKY00543.1"/>
    <property type="molecule type" value="Genomic_DNA"/>
</dbReference>
<dbReference type="AlphaFoldDB" id="A0A846WI20"/>
<feature type="compositionally biased region" description="Gly residues" evidence="8">
    <location>
        <begin position="560"/>
        <end position="590"/>
    </location>
</feature>
<dbReference type="Proteomes" id="UP000563898">
    <property type="component" value="Unassembled WGS sequence"/>
</dbReference>
<feature type="compositionally biased region" description="Basic residues" evidence="8">
    <location>
        <begin position="775"/>
        <end position="785"/>
    </location>
</feature>
<feature type="transmembrane region" description="Helical" evidence="9">
    <location>
        <begin position="163"/>
        <end position="183"/>
    </location>
</feature>
<evidence type="ECO:0000256" key="7">
    <source>
        <dbReference type="ARBA" id="ARBA00023136"/>
    </source>
</evidence>
<keyword evidence="3" id="KW-0328">Glycosyltransferase</keyword>
<evidence type="ECO:0000313" key="12">
    <source>
        <dbReference type="EMBL" id="NKY00543.1"/>
    </source>
</evidence>
<feature type="transmembrane region" description="Helical" evidence="9">
    <location>
        <begin position="402"/>
        <end position="422"/>
    </location>
</feature>
<proteinExistence type="predicted"/>
<dbReference type="PANTHER" id="PTHR33908">
    <property type="entry name" value="MANNOSYLTRANSFERASE YKCB-RELATED"/>
    <property type="match status" value="1"/>
</dbReference>
<feature type="transmembrane region" description="Helical" evidence="9">
    <location>
        <begin position="214"/>
        <end position="247"/>
    </location>
</feature>
<evidence type="ECO:0000256" key="8">
    <source>
        <dbReference type="SAM" id="MobiDB-lite"/>
    </source>
</evidence>
<feature type="transmembrane region" description="Helical" evidence="9">
    <location>
        <begin position="60"/>
        <end position="77"/>
    </location>
</feature>
<feature type="transmembrane region" description="Helical" evidence="9">
    <location>
        <begin position="517"/>
        <end position="538"/>
    </location>
</feature>
<organism evidence="12 13">
    <name type="scientific">Gordonia polyisoprenivorans</name>
    <dbReference type="NCBI Taxonomy" id="84595"/>
    <lineage>
        <taxon>Bacteria</taxon>
        <taxon>Bacillati</taxon>
        <taxon>Actinomycetota</taxon>
        <taxon>Actinomycetes</taxon>
        <taxon>Mycobacteriales</taxon>
        <taxon>Gordoniaceae</taxon>
        <taxon>Gordonia</taxon>
    </lineage>
</organism>
<feature type="region of interest" description="Disordered" evidence="8">
    <location>
        <begin position="740"/>
        <end position="785"/>
    </location>
</feature>
<dbReference type="Pfam" id="PF13231">
    <property type="entry name" value="PMT_2"/>
    <property type="match status" value="1"/>
</dbReference>
<evidence type="ECO:0000256" key="5">
    <source>
        <dbReference type="ARBA" id="ARBA00022692"/>
    </source>
</evidence>
<keyword evidence="4 12" id="KW-0808">Transferase</keyword>
<dbReference type="RefSeq" id="WP_006370986.1">
    <property type="nucleotide sequence ID" value="NZ_JAAXPC010000001.1"/>
</dbReference>
<gene>
    <name evidence="12" type="ORF">HGA05_03025</name>
</gene>
<evidence type="ECO:0000256" key="3">
    <source>
        <dbReference type="ARBA" id="ARBA00022676"/>
    </source>
</evidence>
<comment type="caution">
    <text evidence="12">The sequence shown here is derived from an EMBL/GenBank/DDBJ whole genome shotgun (WGS) entry which is preliminary data.</text>
</comment>
<feature type="region of interest" description="Disordered" evidence="8">
    <location>
        <begin position="25"/>
        <end position="47"/>
    </location>
</feature>
<evidence type="ECO:0000256" key="6">
    <source>
        <dbReference type="ARBA" id="ARBA00022989"/>
    </source>
</evidence>
<dbReference type="GO" id="GO:0005886">
    <property type="term" value="C:plasma membrane"/>
    <property type="evidence" value="ECO:0007669"/>
    <property type="project" value="UniProtKB-SubCell"/>
</dbReference>
<evidence type="ECO:0000256" key="2">
    <source>
        <dbReference type="ARBA" id="ARBA00022475"/>
    </source>
</evidence>
<evidence type="ECO:0000256" key="4">
    <source>
        <dbReference type="ARBA" id="ARBA00022679"/>
    </source>
</evidence>
<feature type="region of interest" description="Disordered" evidence="8">
    <location>
        <begin position="547"/>
        <end position="590"/>
    </location>
</feature>
<keyword evidence="2" id="KW-1003">Cell membrane</keyword>
<sequence length="785" mass="80902">MPTPESQCIRRTIIIVTATQPGVAPFDTTANDAPSSHHRGSDLSVSADSTLPPATARDRLWLALLLIATAVLYLWNITTNQYGNTFYAGAAWAGSRNWEALLFGSVDPSNFITVDKPPVSQWVMGLSGQIFGFSSASMLIPEALMGVAAVALMYAMVTRVAGRSAGLIAGLALAITPVAAMMFRFNNPDAAMVLLMTAAAYCTLRATARGSARWLALAGVALGFAFLAKMLEGLMVLPALGAVYLIAAPPTFWRRMWHLVIAAVALVLSAGWYVVLTLLWPASSRPYLAGSTDNNFMNLVIGYNGLERVEGRSGGGGGAHGNPANAMADFMHENPQLAERFGGGGGGGGFGGGMFGAQPGITRLFTGEFGAEISFLLPTALIALITVLALRGRRPRTDLVRAATLLFGLWLLVDGLVLSYMSGIAHPYYSLAIAPPIAGLVGLGVHQTWTARDASVSWQRYTARFGLAAMIAAGAIWSFVLLDHEPNWQPWLRWVVLVAGIVAALLVALPSTFGRRIALAVGVLGMIGIFAAPAAYAITGDTISHTGGSPSVLPERSTAGGHGGFGGTTHSGHGATGSSGTGGTGTGSSGNRAGGFGGFGGFGGGATTLPAQLQAMLQNSHARWAAAVSRTSSAAGVELAAHVPVMGVGGFSNDPAPSLAQFQKYVADKDIGYYLAPETSSQNGSANAELMSAITKAFGNTGFGGGRSSVTTQIQQWVEANFHGTAIGNYTVYDLTVAPSPQPASTTATPASTTTGATTTGSATPGPTAGFGGHRTGRHHTVATG</sequence>
<accession>A0A846WI20</accession>
<dbReference type="InterPro" id="IPR056785">
    <property type="entry name" value="YkcA/B-like_C"/>
</dbReference>
<dbReference type="GO" id="GO:0016763">
    <property type="term" value="F:pentosyltransferase activity"/>
    <property type="evidence" value="ECO:0007669"/>
    <property type="project" value="TreeGrafter"/>
</dbReference>
<feature type="domain" description="Glycosyltransferase RgtA/B/C/D-like" evidence="10">
    <location>
        <begin position="115"/>
        <end position="270"/>
    </location>
</feature>
<dbReference type="PANTHER" id="PTHR33908:SF3">
    <property type="entry name" value="UNDECAPRENYL PHOSPHATE-ALPHA-4-AMINO-4-DEOXY-L-ARABINOSE ARABINOSYL TRANSFERASE"/>
    <property type="match status" value="1"/>
</dbReference>
<feature type="domain" description="Putative mannosyltransferase YkcA/B-like C-terminal" evidence="11">
    <location>
        <begin position="618"/>
        <end position="692"/>
    </location>
</feature>